<evidence type="ECO:0000256" key="1">
    <source>
        <dbReference type="SAM" id="Phobius"/>
    </source>
</evidence>
<evidence type="ECO:0000313" key="2">
    <source>
        <dbReference type="EMBL" id="ANU75122.1"/>
    </source>
</evidence>
<keyword evidence="3" id="KW-1185">Reference proteome</keyword>
<evidence type="ECO:0000313" key="3">
    <source>
        <dbReference type="Proteomes" id="UP000092574"/>
    </source>
</evidence>
<accession>A0A1C7IA59</accession>
<dbReference type="KEGG" id="byl:A4V09_04705"/>
<dbReference type="EMBL" id="CP015405">
    <property type="protein sequence ID" value="ANU75122.1"/>
    <property type="molecule type" value="Genomic_DNA"/>
</dbReference>
<gene>
    <name evidence="2" type="ORF">A4V09_04705</name>
</gene>
<proteinExistence type="predicted"/>
<feature type="transmembrane region" description="Helical" evidence="1">
    <location>
        <begin position="79"/>
        <end position="98"/>
    </location>
</feature>
<reference evidence="2" key="1">
    <citation type="submission" date="2017-04" db="EMBL/GenBank/DDBJ databases">
        <title>Complete Genome Sequences of Twelve Strains of a Stable Defined Moderately Diverse Mouse Microbiota 2 (sDMDMm2).</title>
        <authorList>
            <person name="Uchimura Y."/>
            <person name="Wyss M."/>
            <person name="Brugiroux S."/>
            <person name="Limenitakis J.P."/>
            <person name="Stecher B."/>
            <person name="McCoy K.D."/>
            <person name="Macpherson A.J."/>
        </authorList>
    </citation>
    <scope>NUCLEOTIDE SEQUENCE</scope>
    <source>
        <strain evidence="2">YL58</strain>
    </source>
</reference>
<keyword evidence="1" id="KW-1133">Transmembrane helix</keyword>
<dbReference type="OrthoDB" id="1975308at2"/>
<dbReference type="RefSeq" id="WP_065541337.1">
    <property type="nucleotide sequence ID" value="NZ_CP015405.2"/>
</dbReference>
<dbReference type="Proteomes" id="UP000092574">
    <property type="component" value="Chromosome"/>
</dbReference>
<dbReference type="STRING" id="1796616.A4V09_04705"/>
<name>A0A1C7IA59_9FIRM</name>
<sequence>MKKMQGICYGIAFIFCVLCLFFLFSQRQENAGAGNGFSHLPGQAAITQAGHAEQLVNFQKEETPSRLCASKSKEEGNDFLGPLPFFAVLFSCALVFLFSGETKAALYAFSRRSFLLNDHPIKLISIVQYKDGKKRFPPFI</sequence>
<dbReference type="AlphaFoldDB" id="A0A1C7IA59"/>
<feature type="transmembrane region" description="Helical" evidence="1">
    <location>
        <begin position="7"/>
        <end position="25"/>
    </location>
</feature>
<organism evidence="2 3">
    <name type="scientific">Blautia pseudococcoides</name>
    <dbReference type="NCBI Taxonomy" id="1796616"/>
    <lineage>
        <taxon>Bacteria</taxon>
        <taxon>Bacillati</taxon>
        <taxon>Bacillota</taxon>
        <taxon>Clostridia</taxon>
        <taxon>Lachnospirales</taxon>
        <taxon>Lachnospiraceae</taxon>
        <taxon>Blautia</taxon>
    </lineage>
</organism>
<keyword evidence="1" id="KW-0472">Membrane</keyword>
<keyword evidence="1" id="KW-0812">Transmembrane</keyword>
<protein>
    <submittedName>
        <fullName evidence="2">Uncharacterized protein</fullName>
    </submittedName>
</protein>